<reference evidence="1 2" key="1">
    <citation type="journal article" date="2010" name="Stand. Genomic Sci.">
        <title>Complete genome sequence of Spirosoma linguale type strain (1).</title>
        <authorList>
            <person name="Lail K."/>
            <person name="Sikorski J."/>
            <person name="Saunders E."/>
            <person name="Lapidus A."/>
            <person name="Glavina Del Rio T."/>
            <person name="Copeland A."/>
            <person name="Tice H."/>
            <person name="Cheng J.-F."/>
            <person name="Lucas S."/>
            <person name="Nolan M."/>
            <person name="Bruce D."/>
            <person name="Goodwin L."/>
            <person name="Pitluck S."/>
            <person name="Ivanova N."/>
            <person name="Mavromatis K."/>
            <person name="Ovchinnikova G."/>
            <person name="Pati A."/>
            <person name="Chen A."/>
            <person name="Palaniappan K."/>
            <person name="Land M."/>
            <person name="Hauser L."/>
            <person name="Chang Y.-J."/>
            <person name="Jeffries C.D."/>
            <person name="Chain P."/>
            <person name="Brettin T."/>
            <person name="Detter J.C."/>
            <person name="Schuetze A."/>
            <person name="Rohde M."/>
            <person name="Tindall B.J."/>
            <person name="Goeker M."/>
            <person name="Bristow J."/>
            <person name="Eisen J.A."/>
            <person name="Markowitz V."/>
            <person name="Hugenholtz P."/>
            <person name="Kyrpides N.C."/>
            <person name="Klenk H.-P."/>
            <person name="Chen F."/>
        </authorList>
    </citation>
    <scope>NUCLEOTIDE SEQUENCE [LARGE SCALE GENOMIC DNA]</scope>
    <source>
        <strain evidence="2">ATCC 33905 / DSM 74 / LMG 10896 / Claus 1</strain>
    </source>
</reference>
<sequence>MQNEEQQSLKHDFTFGGGPTNSYYFANGLGITYEVMFQPSGHLFPDYPEFNRDVFEFIIRIEENILTINPPADSLLPPTIAAIFRDFFKREGAVVVYICDSSDGRQAVRFRKFNSWYSYFEGRGTPLMKIDLEFEDKDMPVYTSLIVQAKHPLLQRIIVAYQQLILWADDPDKQ</sequence>
<organism evidence="1 2">
    <name type="scientific">Spirosoma linguale (strain ATCC 33905 / DSM 74 / LMG 10896 / Claus 1)</name>
    <dbReference type="NCBI Taxonomy" id="504472"/>
    <lineage>
        <taxon>Bacteria</taxon>
        <taxon>Pseudomonadati</taxon>
        <taxon>Bacteroidota</taxon>
        <taxon>Cytophagia</taxon>
        <taxon>Cytophagales</taxon>
        <taxon>Cytophagaceae</taxon>
        <taxon>Spirosoma</taxon>
    </lineage>
</organism>
<proteinExistence type="predicted"/>
<dbReference type="Proteomes" id="UP000002028">
    <property type="component" value="Chromosome"/>
</dbReference>
<dbReference type="STRING" id="504472.Slin_5138"/>
<evidence type="ECO:0000313" key="2">
    <source>
        <dbReference type="Proteomes" id="UP000002028"/>
    </source>
</evidence>
<dbReference type="AlphaFoldDB" id="D2QGT8"/>
<dbReference type="eggNOG" id="ENOG50347PS">
    <property type="taxonomic scope" value="Bacteria"/>
</dbReference>
<dbReference type="RefSeq" id="WP_012929611.1">
    <property type="nucleotide sequence ID" value="NC_013730.1"/>
</dbReference>
<gene>
    <name evidence="1" type="ordered locus">Slin_5138</name>
</gene>
<dbReference type="Pfam" id="PF19666">
    <property type="entry name" value="DUF6169"/>
    <property type="match status" value="1"/>
</dbReference>
<accession>D2QGT8</accession>
<protein>
    <submittedName>
        <fullName evidence="1">Uncharacterized protein</fullName>
    </submittedName>
</protein>
<dbReference type="InterPro" id="IPR046167">
    <property type="entry name" value="DUF6169"/>
</dbReference>
<dbReference type="KEGG" id="sli:Slin_5138"/>
<dbReference type="HOGENOM" id="CLU_110693_1_0_10"/>
<name>D2QGT8_SPILD</name>
<evidence type="ECO:0000313" key="1">
    <source>
        <dbReference type="EMBL" id="ADB41110.1"/>
    </source>
</evidence>
<keyword evidence="2" id="KW-1185">Reference proteome</keyword>
<dbReference type="EMBL" id="CP001769">
    <property type="protein sequence ID" value="ADB41110.1"/>
    <property type="molecule type" value="Genomic_DNA"/>
</dbReference>